<reference evidence="2 3" key="1">
    <citation type="submission" date="2022-06" db="EMBL/GenBank/DDBJ databases">
        <title>Genomic Encyclopedia of Archaeal and Bacterial Type Strains, Phase II (KMG-II): from individual species to whole genera.</title>
        <authorList>
            <person name="Goeker M."/>
        </authorList>
    </citation>
    <scope>NUCLEOTIDE SEQUENCE [LARGE SCALE GENOMIC DNA]</scope>
    <source>
        <strain evidence="2 3">DSM 40477</strain>
    </source>
</reference>
<evidence type="ECO:0000259" key="1">
    <source>
        <dbReference type="Pfam" id="PF08241"/>
    </source>
</evidence>
<name>A0ABT1I432_STRSD</name>
<dbReference type="RefSeq" id="WP_253674775.1">
    <property type="nucleotide sequence ID" value="NZ_JAMTCP010000077.1"/>
</dbReference>
<keyword evidence="3" id="KW-1185">Reference proteome</keyword>
<keyword evidence="2" id="KW-0489">Methyltransferase</keyword>
<dbReference type="InterPro" id="IPR052356">
    <property type="entry name" value="Thiol_S-MT"/>
</dbReference>
<dbReference type="EMBL" id="JAMTCP010000077">
    <property type="protein sequence ID" value="MCP2262561.1"/>
    <property type="molecule type" value="Genomic_DNA"/>
</dbReference>
<gene>
    <name evidence="2" type="ORF">LX15_006301</name>
</gene>
<dbReference type="PANTHER" id="PTHR45036:SF1">
    <property type="entry name" value="METHYLTRANSFERASE LIKE 7A"/>
    <property type="match status" value="1"/>
</dbReference>
<dbReference type="InterPro" id="IPR013216">
    <property type="entry name" value="Methyltransf_11"/>
</dbReference>
<protein>
    <submittedName>
        <fullName evidence="2">Methyltransferase domain-containing protein</fullName>
    </submittedName>
</protein>
<dbReference type="GO" id="GO:0032259">
    <property type="term" value="P:methylation"/>
    <property type="evidence" value="ECO:0007669"/>
    <property type="project" value="UniProtKB-KW"/>
</dbReference>
<dbReference type="GO" id="GO:0008168">
    <property type="term" value="F:methyltransferase activity"/>
    <property type="evidence" value="ECO:0007669"/>
    <property type="project" value="UniProtKB-KW"/>
</dbReference>
<feature type="domain" description="Methyltransferase type 11" evidence="1">
    <location>
        <begin position="47"/>
        <end position="138"/>
    </location>
</feature>
<dbReference type="SUPFAM" id="SSF53335">
    <property type="entry name" value="S-adenosyl-L-methionine-dependent methyltransferases"/>
    <property type="match status" value="1"/>
</dbReference>
<evidence type="ECO:0000313" key="2">
    <source>
        <dbReference type="EMBL" id="MCP2262561.1"/>
    </source>
</evidence>
<proteinExistence type="predicted"/>
<dbReference type="PANTHER" id="PTHR45036">
    <property type="entry name" value="METHYLTRANSFERASE LIKE 7B"/>
    <property type="match status" value="1"/>
</dbReference>
<evidence type="ECO:0000313" key="3">
    <source>
        <dbReference type="Proteomes" id="UP001205311"/>
    </source>
</evidence>
<accession>A0ABT1I432</accession>
<dbReference type="Pfam" id="PF08241">
    <property type="entry name" value="Methyltransf_11"/>
    <property type="match status" value="1"/>
</dbReference>
<dbReference type="InterPro" id="IPR029063">
    <property type="entry name" value="SAM-dependent_MTases_sf"/>
</dbReference>
<organism evidence="2 3">
    <name type="scientific">Streptoalloteichus tenebrarius (strain ATCC 17920 / DSM 40477 / JCM 4838 / CBS 697.72 / NBRC 16177 / NCIMB 11028 / NRRL B-12390 / A12253. 1 / ISP 5477)</name>
    <name type="common">Streptomyces tenebrarius</name>
    <dbReference type="NCBI Taxonomy" id="1933"/>
    <lineage>
        <taxon>Bacteria</taxon>
        <taxon>Bacillati</taxon>
        <taxon>Actinomycetota</taxon>
        <taxon>Actinomycetes</taxon>
        <taxon>Pseudonocardiales</taxon>
        <taxon>Pseudonocardiaceae</taxon>
        <taxon>Streptoalloteichus</taxon>
    </lineage>
</organism>
<sequence length="224" mass="23871">MARGDRAARCPLARRAAARRGFAGHDWLSPACAALVAPVRGRVVGFGAGTTATLRHYGPPRCLVVVEPDPGVGVEIDHEASALRLPVTVLAARPERLPLPSDAFDVVVSALALCSVADQAAALAEARRVLAPWGRLVFLEHIRSVGLPGRLQDLAAPLWSRLAGGCRPDRRTLPAITAAGFQITELEIVDARGRSLAAPVVRGVATPPDQRFAREARWLRGERT</sequence>
<dbReference type="Gene3D" id="3.40.50.150">
    <property type="entry name" value="Vaccinia Virus protein VP39"/>
    <property type="match status" value="1"/>
</dbReference>
<keyword evidence="2" id="KW-0808">Transferase</keyword>
<dbReference type="Proteomes" id="UP001205311">
    <property type="component" value="Unassembled WGS sequence"/>
</dbReference>
<comment type="caution">
    <text evidence="2">The sequence shown here is derived from an EMBL/GenBank/DDBJ whole genome shotgun (WGS) entry which is preliminary data.</text>
</comment>